<feature type="domain" description="Response regulatory" evidence="3">
    <location>
        <begin position="151"/>
        <end position="270"/>
    </location>
</feature>
<dbReference type="SUPFAM" id="SSF52172">
    <property type="entry name" value="CheY-like"/>
    <property type="match status" value="1"/>
</dbReference>
<dbReference type="RefSeq" id="WP_188665996.1">
    <property type="nucleotide sequence ID" value="NZ_BMHV01000020.1"/>
</dbReference>
<dbReference type="InterPro" id="IPR018490">
    <property type="entry name" value="cNMP-bd_dom_sf"/>
</dbReference>
<dbReference type="PANTHER" id="PTHR11635">
    <property type="entry name" value="CAMP-DEPENDENT PROTEIN KINASE REGULATORY CHAIN"/>
    <property type="match status" value="1"/>
</dbReference>
<keyword evidence="5" id="KW-1185">Reference proteome</keyword>
<dbReference type="CDD" id="cd00156">
    <property type="entry name" value="REC"/>
    <property type="match status" value="1"/>
</dbReference>
<gene>
    <name evidence="4" type="ORF">GCM10011332_25920</name>
</gene>
<dbReference type="GO" id="GO:0005952">
    <property type="term" value="C:cAMP-dependent protein kinase complex"/>
    <property type="evidence" value="ECO:0007669"/>
    <property type="project" value="InterPro"/>
</dbReference>
<evidence type="ECO:0000259" key="2">
    <source>
        <dbReference type="PROSITE" id="PS50042"/>
    </source>
</evidence>
<dbReference type="Pfam" id="PF00072">
    <property type="entry name" value="Response_reg"/>
    <property type="match status" value="1"/>
</dbReference>
<dbReference type="GO" id="GO:0004862">
    <property type="term" value="F:cAMP-dependent protein kinase inhibitor activity"/>
    <property type="evidence" value="ECO:0007669"/>
    <property type="project" value="TreeGrafter"/>
</dbReference>
<dbReference type="InterPro" id="IPR014710">
    <property type="entry name" value="RmlC-like_jellyroll"/>
</dbReference>
<dbReference type="SMART" id="SM00448">
    <property type="entry name" value="REC"/>
    <property type="match status" value="1"/>
</dbReference>
<evidence type="ECO:0000259" key="3">
    <source>
        <dbReference type="PROSITE" id="PS50110"/>
    </source>
</evidence>
<keyword evidence="1" id="KW-0597">Phosphoprotein</keyword>
<dbReference type="GO" id="GO:0005829">
    <property type="term" value="C:cytosol"/>
    <property type="evidence" value="ECO:0007669"/>
    <property type="project" value="TreeGrafter"/>
</dbReference>
<sequence length="441" mass="49419">MSTESFKTITYKPNTTLFQEGEQADFAYIIREGSVKISKRGPSGADIPIALVKKGGIVGEMAIVSEAPRSATVTAQEETIVLAISKTSFENKLQSVDPFLYSLIKTVIARLRQTSDHTVNLYEKIKKMQGKSIQSASPKSDLSQQKFANVNFIFADPNPQTRNSLRGGLFGLGFKEICDVSTLFQLREQIKKNRYDLLILDAAFGGREVAGFIHDIRHGIDCKNPFLSIIVLTQNKSPQNRDALLHAGCDHVLLKPISIEKISNAIKALCHYGRKFIVTHDYVGPDRMNYQNPNGESAPVFEVPNTLAAKVLNGARPEDLEHAIHDSLCKFNEIKLERHLVQLAWLMDRLTPDNPEGYDPNYLLDCIENSLQDLSIRIDQDPSKPANTICKNMHHLIDTIREDSTQRIEKLADMTLFYKQLCENIPLGQRARLSSPTARQA</sequence>
<dbReference type="Gene3D" id="3.40.50.2300">
    <property type="match status" value="1"/>
</dbReference>
<comment type="caution">
    <text evidence="4">The sequence shown here is derived from an EMBL/GenBank/DDBJ whole genome shotgun (WGS) entry which is preliminary data.</text>
</comment>
<dbReference type="InterPro" id="IPR018488">
    <property type="entry name" value="cNMP-bd_CS"/>
</dbReference>
<dbReference type="CDD" id="cd00038">
    <property type="entry name" value="CAP_ED"/>
    <property type="match status" value="1"/>
</dbReference>
<dbReference type="InterPro" id="IPR011006">
    <property type="entry name" value="CheY-like_superfamily"/>
</dbReference>
<reference evidence="4" key="2">
    <citation type="submission" date="2020-09" db="EMBL/GenBank/DDBJ databases">
        <authorList>
            <person name="Sun Q."/>
            <person name="Zhou Y."/>
        </authorList>
    </citation>
    <scope>NUCLEOTIDE SEQUENCE</scope>
    <source>
        <strain evidence="4">CGMCC 1.15254</strain>
    </source>
</reference>
<proteinExistence type="predicted"/>
<dbReference type="PROSITE" id="PS00889">
    <property type="entry name" value="CNMP_BINDING_2"/>
    <property type="match status" value="1"/>
</dbReference>
<feature type="domain" description="Cyclic nucleotide-binding" evidence="2">
    <location>
        <begin position="1"/>
        <end position="110"/>
    </location>
</feature>
<dbReference type="GO" id="GO:0034236">
    <property type="term" value="F:protein kinase A catalytic subunit binding"/>
    <property type="evidence" value="ECO:0007669"/>
    <property type="project" value="TreeGrafter"/>
</dbReference>
<feature type="modified residue" description="4-aspartylphosphate" evidence="1">
    <location>
        <position position="201"/>
    </location>
</feature>
<dbReference type="InterPro" id="IPR050503">
    <property type="entry name" value="cAMP-dep_PK_reg_su-like"/>
</dbReference>
<evidence type="ECO:0000313" key="4">
    <source>
        <dbReference type="EMBL" id="GGF70740.1"/>
    </source>
</evidence>
<dbReference type="PROSITE" id="PS50110">
    <property type="entry name" value="RESPONSE_REGULATORY"/>
    <property type="match status" value="1"/>
</dbReference>
<dbReference type="GO" id="GO:0000160">
    <property type="term" value="P:phosphorelay signal transduction system"/>
    <property type="evidence" value="ECO:0007669"/>
    <property type="project" value="InterPro"/>
</dbReference>
<dbReference type="Proteomes" id="UP000632498">
    <property type="component" value="Unassembled WGS sequence"/>
</dbReference>
<organism evidence="4 5">
    <name type="scientific">Terasakiella brassicae</name>
    <dbReference type="NCBI Taxonomy" id="1634917"/>
    <lineage>
        <taxon>Bacteria</taxon>
        <taxon>Pseudomonadati</taxon>
        <taxon>Pseudomonadota</taxon>
        <taxon>Alphaproteobacteria</taxon>
        <taxon>Rhodospirillales</taxon>
        <taxon>Terasakiellaceae</taxon>
        <taxon>Terasakiella</taxon>
    </lineage>
</organism>
<dbReference type="InterPro" id="IPR001789">
    <property type="entry name" value="Sig_transdc_resp-reg_receiver"/>
</dbReference>
<reference evidence="4" key="1">
    <citation type="journal article" date="2014" name="Int. J. Syst. Evol. Microbiol.">
        <title>Complete genome sequence of Corynebacterium casei LMG S-19264T (=DSM 44701T), isolated from a smear-ripened cheese.</title>
        <authorList>
            <consortium name="US DOE Joint Genome Institute (JGI-PGF)"/>
            <person name="Walter F."/>
            <person name="Albersmeier A."/>
            <person name="Kalinowski J."/>
            <person name="Ruckert C."/>
        </authorList>
    </citation>
    <scope>NUCLEOTIDE SEQUENCE</scope>
    <source>
        <strain evidence="4">CGMCC 1.15254</strain>
    </source>
</reference>
<dbReference type="PROSITE" id="PS50042">
    <property type="entry name" value="CNMP_BINDING_3"/>
    <property type="match status" value="1"/>
</dbReference>
<dbReference type="EMBL" id="BMHV01000020">
    <property type="protein sequence ID" value="GGF70740.1"/>
    <property type="molecule type" value="Genomic_DNA"/>
</dbReference>
<dbReference type="PANTHER" id="PTHR11635:SF152">
    <property type="entry name" value="CAMP-DEPENDENT PROTEIN KINASE TYPE I REGULATORY SUBUNIT-RELATED"/>
    <property type="match status" value="1"/>
</dbReference>
<dbReference type="AlphaFoldDB" id="A0A917C616"/>
<accession>A0A917C616</accession>
<name>A0A917C616_9PROT</name>
<dbReference type="Pfam" id="PF00027">
    <property type="entry name" value="cNMP_binding"/>
    <property type="match status" value="1"/>
</dbReference>
<dbReference type="Gene3D" id="2.60.120.10">
    <property type="entry name" value="Jelly Rolls"/>
    <property type="match status" value="1"/>
</dbReference>
<dbReference type="SMART" id="SM00100">
    <property type="entry name" value="cNMP"/>
    <property type="match status" value="1"/>
</dbReference>
<dbReference type="GO" id="GO:0030552">
    <property type="term" value="F:cAMP binding"/>
    <property type="evidence" value="ECO:0007669"/>
    <property type="project" value="TreeGrafter"/>
</dbReference>
<protein>
    <recommendedName>
        <fullName evidence="6">Cyclic nucleotide-binding domain-containing protein</fullName>
    </recommendedName>
</protein>
<evidence type="ECO:0008006" key="6">
    <source>
        <dbReference type="Google" id="ProtNLM"/>
    </source>
</evidence>
<dbReference type="SUPFAM" id="SSF51206">
    <property type="entry name" value="cAMP-binding domain-like"/>
    <property type="match status" value="1"/>
</dbReference>
<evidence type="ECO:0000313" key="5">
    <source>
        <dbReference type="Proteomes" id="UP000632498"/>
    </source>
</evidence>
<dbReference type="InterPro" id="IPR000595">
    <property type="entry name" value="cNMP-bd_dom"/>
</dbReference>
<evidence type="ECO:0000256" key="1">
    <source>
        <dbReference type="PROSITE-ProRule" id="PRU00169"/>
    </source>
</evidence>